<proteinExistence type="predicted"/>
<accession>A0A0D7B409</accession>
<keyword evidence="2" id="KW-1185">Reference proteome</keyword>
<sequence length="222" mass="24934">MSIPLPTLTEAFLALSYEEQEGIMKEARNRHFTAAATSYLHKGFPDFLQPHIPSLRILPQYESPYKSFSHDGQHAWSKTKRFFQSIEVTLPDGETKALDVLAECHTDADYIKTDITTALTLQYDGEEGVAEVKSVSSLRAWEAGYSSRLEGIGEILDMFIRDMGYQGDMSPGSSYLYLIWAILVGGKGWKVLQKPENKNGDEPTVLEMLRDHFVVPIPVNTS</sequence>
<dbReference type="Proteomes" id="UP000054007">
    <property type="component" value="Unassembled WGS sequence"/>
</dbReference>
<dbReference type="EMBL" id="KN880611">
    <property type="protein sequence ID" value="KIY64950.1"/>
    <property type="molecule type" value="Genomic_DNA"/>
</dbReference>
<gene>
    <name evidence="1" type="ORF">CYLTODRAFT_467052</name>
</gene>
<name>A0A0D7B409_9AGAR</name>
<protein>
    <submittedName>
        <fullName evidence="1">Uncharacterized protein</fullName>
    </submittedName>
</protein>
<evidence type="ECO:0000313" key="2">
    <source>
        <dbReference type="Proteomes" id="UP000054007"/>
    </source>
</evidence>
<dbReference type="AlphaFoldDB" id="A0A0D7B409"/>
<organism evidence="1 2">
    <name type="scientific">Cylindrobasidium torrendii FP15055 ss-10</name>
    <dbReference type="NCBI Taxonomy" id="1314674"/>
    <lineage>
        <taxon>Eukaryota</taxon>
        <taxon>Fungi</taxon>
        <taxon>Dikarya</taxon>
        <taxon>Basidiomycota</taxon>
        <taxon>Agaricomycotina</taxon>
        <taxon>Agaricomycetes</taxon>
        <taxon>Agaricomycetidae</taxon>
        <taxon>Agaricales</taxon>
        <taxon>Marasmiineae</taxon>
        <taxon>Physalacriaceae</taxon>
        <taxon>Cylindrobasidium</taxon>
    </lineage>
</organism>
<evidence type="ECO:0000313" key="1">
    <source>
        <dbReference type="EMBL" id="KIY64950.1"/>
    </source>
</evidence>
<reference evidence="1 2" key="1">
    <citation type="journal article" date="2015" name="Fungal Genet. Biol.">
        <title>Evolution of novel wood decay mechanisms in Agaricales revealed by the genome sequences of Fistulina hepatica and Cylindrobasidium torrendii.</title>
        <authorList>
            <person name="Floudas D."/>
            <person name="Held B.W."/>
            <person name="Riley R."/>
            <person name="Nagy L.G."/>
            <person name="Koehler G."/>
            <person name="Ransdell A.S."/>
            <person name="Younus H."/>
            <person name="Chow J."/>
            <person name="Chiniquy J."/>
            <person name="Lipzen A."/>
            <person name="Tritt A."/>
            <person name="Sun H."/>
            <person name="Haridas S."/>
            <person name="LaButti K."/>
            <person name="Ohm R.A."/>
            <person name="Kues U."/>
            <person name="Blanchette R.A."/>
            <person name="Grigoriev I.V."/>
            <person name="Minto R.E."/>
            <person name="Hibbett D.S."/>
        </authorList>
    </citation>
    <scope>NUCLEOTIDE SEQUENCE [LARGE SCALE GENOMIC DNA]</scope>
    <source>
        <strain evidence="1 2">FP15055 ss-10</strain>
    </source>
</reference>